<dbReference type="Proteomes" id="UP001165160">
    <property type="component" value="Unassembled WGS sequence"/>
</dbReference>
<dbReference type="SUPFAM" id="SSF111126">
    <property type="entry name" value="Ligand-binding domain in the NO signalling and Golgi transport"/>
    <property type="match status" value="1"/>
</dbReference>
<dbReference type="InterPro" id="IPR007194">
    <property type="entry name" value="TRAPP_component"/>
</dbReference>
<dbReference type="GO" id="GO:0030008">
    <property type="term" value="C:TRAPP complex"/>
    <property type="evidence" value="ECO:0007669"/>
    <property type="project" value="InterPro"/>
</dbReference>
<evidence type="ECO:0000313" key="10">
    <source>
        <dbReference type="EMBL" id="GMH83482.1"/>
    </source>
</evidence>
<dbReference type="Pfam" id="PF04051">
    <property type="entry name" value="TRAPP"/>
    <property type="match status" value="1"/>
</dbReference>
<keyword evidence="5" id="KW-0256">Endoplasmic reticulum</keyword>
<dbReference type="EMBL" id="BRXX01000026">
    <property type="protein sequence ID" value="GMH83482.1"/>
    <property type="molecule type" value="Genomic_DNA"/>
</dbReference>
<evidence type="ECO:0000256" key="1">
    <source>
        <dbReference type="ARBA" id="ARBA00004222"/>
    </source>
</evidence>
<evidence type="ECO:0000256" key="9">
    <source>
        <dbReference type="SAM" id="MobiDB-lite"/>
    </source>
</evidence>
<evidence type="ECO:0000256" key="2">
    <source>
        <dbReference type="ARBA" id="ARBA00004240"/>
    </source>
</evidence>
<comment type="subcellular location">
    <subcellularLocation>
        <location evidence="2">Endoplasmic reticulum</location>
    </subcellularLocation>
    <subcellularLocation>
        <location evidence="1 8">Golgi apparatus</location>
        <location evidence="1 8">cis-Golgi network</location>
    </subcellularLocation>
</comment>
<evidence type="ECO:0000256" key="4">
    <source>
        <dbReference type="ARBA" id="ARBA00022448"/>
    </source>
</evidence>
<evidence type="ECO:0000256" key="6">
    <source>
        <dbReference type="ARBA" id="ARBA00022892"/>
    </source>
</evidence>
<dbReference type="Gene3D" id="3.30.1380.20">
    <property type="entry name" value="Trafficking protein particle complex subunit 3"/>
    <property type="match status" value="1"/>
</dbReference>
<evidence type="ECO:0000256" key="7">
    <source>
        <dbReference type="ARBA" id="ARBA00023034"/>
    </source>
</evidence>
<protein>
    <recommendedName>
        <fullName evidence="8">Trafficking protein particle complex subunit</fullName>
    </recommendedName>
</protein>
<name>A0A9W7B984_9STRA</name>
<dbReference type="InterPro" id="IPR016721">
    <property type="entry name" value="Bet3"/>
</dbReference>
<comment type="caution">
    <text evidence="10">The sequence shown here is derived from an EMBL/GenBank/DDBJ whole genome shotgun (WGS) entry which is preliminary data.</text>
</comment>
<reference evidence="11" key="1">
    <citation type="journal article" date="2023" name="Commun. Biol.">
        <title>Genome analysis of Parmales, the sister group of diatoms, reveals the evolutionary specialization of diatoms from phago-mixotrophs to photoautotrophs.</title>
        <authorList>
            <person name="Ban H."/>
            <person name="Sato S."/>
            <person name="Yoshikawa S."/>
            <person name="Yamada K."/>
            <person name="Nakamura Y."/>
            <person name="Ichinomiya M."/>
            <person name="Sato N."/>
            <person name="Blanc-Mathieu R."/>
            <person name="Endo H."/>
            <person name="Kuwata A."/>
            <person name="Ogata H."/>
        </authorList>
    </citation>
    <scope>NUCLEOTIDE SEQUENCE [LARGE SCALE GENOMIC DNA]</scope>
    <source>
        <strain evidence="11">NIES 3699</strain>
    </source>
</reference>
<comment type="subunit">
    <text evidence="8">Homodimer.</text>
</comment>
<dbReference type="GO" id="GO:0005783">
    <property type="term" value="C:endoplasmic reticulum"/>
    <property type="evidence" value="ECO:0007669"/>
    <property type="project" value="UniProtKB-SubCell"/>
</dbReference>
<sequence length="193" mass="20699">MSKSSSSTRLGDLAWSKSPKTSSSLFTLTYGVLVNHLCTSSSPSSEVSASLLKIGQNIGTRLIDDYISKTSLLNPSGPSPCSSFTSTAESIAKVGLKMFLGVTADVRVDSDVGYSLVLSQNPLADFVELPDERSDLKYSNVLAGCIKGCLESVGFEVEVEVVKDTVWGDECLEIKVEGKGRRRDELEGGFKDE</sequence>
<evidence type="ECO:0000313" key="11">
    <source>
        <dbReference type="Proteomes" id="UP001165160"/>
    </source>
</evidence>
<evidence type="ECO:0000256" key="8">
    <source>
        <dbReference type="PIRNR" id="PIRNR018293"/>
    </source>
</evidence>
<dbReference type="GO" id="GO:0005794">
    <property type="term" value="C:Golgi apparatus"/>
    <property type="evidence" value="ECO:0007669"/>
    <property type="project" value="UniProtKB-SubCell"/>
</dbReference>
<proteinExistence type="inferred from homology"/>
<evidence type="ECO:0000256" key="3">
    <source>
        <dbReference type="ARBA" id="ARBA00006218"/>
    </source>
</evidence>
<dbReference type="AlphaFoldDB" id="A0A9W7B984"/>
<dbReference type="PANTHER" id="PTHR13048">
    <property type="entry name" value="TRAFFICKING PROTEIN PARTICLE COMPLEX SUBUNIT 3"/>
    <property type="match status" value="1"/>
</dbReference>
<organism evidence="10 11">
    <name type="scientific">Triparma verrucosa</name>
    <dbReference type="NCBI Taxonomy" id="1606542"/>
    <lineage>
        <taxon>Eukaryota</taxon>
        <taxon>Sar</taxon>
        <taxon>Stramenopiles</taxon>
        <taxon>Ochrophyta</taxon>
        <taxon>Bolidophyceae</taxon>
        <taxon>Parmales</taxon>
        <taxon>Triparmaceae</taxon>
        <taxon>Triparma</taxon>
    </lineage>
</organism>
<comment type="similarity">
    <text evidence="3 8">Belongs to the TRAPP small subunits family. BET3 subfamily.</text>
</comment>
<keyword evidence="11" id="KW-1185">Reference proteome</keyword>
<keyword evidence="4 8" id="KW-0813">Transport</keyword>
<gene>
    <name evidence="10" type="ORF">TrVE_jg1059</name>
</gene>
<dbReference type="PIRSF" id="PIRSF018293">
    <property type="entry name" value="TRAPP_I_complex_Bet3"/>
    <property type="match status" value="1"/>
</dbReference>
<dbReference type="InterPro" id="IPR024096">
    <property type="entry name" value="NO_sig/Golgi_transp_ligand-bd"/>
</dbReference>
<dbReference type="GO" id="GO:0048193">
    <property type="term" value="P:Golgi vesicle transport"/>
    <property type="evidence" value="ECO:0007669"/>
    <property type="project" value="InterPro"/>
</dbReference>
<dbReference type="CDD" id="cd14942">
    <property type="entry name" value="TRAPPC3_bet3"/>
    <property type="match status" value="1"/>
</dbReference>
<evidence type="ECO:0000256" key="5">
    <source>
        <dbReference type="ARBA" id="ARBA00022824"/>
    </source>
</evidence>
<feature type="region of interest" description="Disordered" evidence="9">
    <location>
        <begin position="1"/>
        <end position="20"/>
    </location>
</feature>
<comment type="function">
    <text evidence="8">May play a role in vesicular transport from endoplasmic reticulum to Golgi.</text>
</comment>
<keyword evidence="6 8" id="KW-0931">ER-Golgi transport</keyword>
<keyword evidence="7 8" id="KW-0333">Golgi apparatus</keyword>
<accession>A0A9W7B984</accession>